<name>A0ABM8TLU1_9BURK</name>
<keyword evidence="7" id="KW-1185">Reference proteome</keyword>
<dbReference type="InterPro" id="IPR050707">
    <property type="entry name" value="HTH_MetabolicPath_Reg"/>
</dbReference>
<evidence type="ECO:0000256" key="3">
    <source>
        <dbReference type="ARBA" id="ARBA00023163"/>
    </source>
</evidence>
<evidence type="ECO:0000259" key="4">
    <source>
        <dbReference type="PROSITE" id="PS51077"/>
    </source>
</evidence>
<evidence type="ECO:0000313" key="7">
    <source>
        <dbReference type="Proteomes" id="UP000672657"/>
    </source>
</evidence>
<dbReference type="InterPro" id="IPR005471">
    <property type="entry name" value="Tscrpt_reg_IclR_N"/>
</dbReference>
<dbReference type="EMBL" id="CAJPVI010000030">
    <property type="protein sequence ID" value="CAG2154098.1"/>
    <property type="molecule type" value="Genomic_DNA"/>
</dbReference>
<evidence type="ECO:0000313" key="6">
    <source>
        <dbReference type="EMBL" id="CAG2154098.1"/>
    </source>
</evidence>
<comment type="caution">
    <text evidence="6">The sequence shown here is derived from an EMBL/GenBank/DDBJ whole genome shotgun (WGS) entry which is preliminary data.</text>
</comment>
<dbReference type="SMART" id="SM00346">
    <property type="entry name" value="HTH_ICLR"/>
    <property type="match status" value="1"/>
</dbReference>
<dbReference type="SUPFAM" id="SSF46785">
    <property type="entry name" value="Winged helix' DNA-binding domain"/>
    <property type="match status" value="1"/>
</dbReference>
<accession>A0ABM8TLU1</accession>
<dbReference type="RefSeq" id="WP_244873967.1">
    <property type="nucleotide sequence ID" value="NZ_CAJPVI010000030.1"/>
</dbReference>
<organism evidence="6 7">
    <name type="scientific">Cupriavidus numazuensis</name>
    <dbReference type="NCBI Taxonomy" id="221992"/>
    <lineage>
        <taxon>Bacteria</taxon>
        <taxon>Pseudomonadati</taxon>
        <taxon>Pseudomonadota</taxon>
        <taxon>Betaproteobacteria</taxon>
        <taxon>Burkholderiales</taxon>
        <taxon>Burkholderiaceae</taxon>
        <taxon>Cupriavidus</taxon>
    </lineage>
</organism>
<keyword evidence="3" id="KW-0804">Transcription</keyword>
<dbReference type="Proteomes" id="UP000672657">
    <property type="component" value="Unassembled WGS sequence"/>
</dbReference>
<feature type="domain" description="IclR-ED" evidence="5">
    <location>
        <begin position="77"/>
        <end position="260"/>
    </location>
</feature>
<dbReference type="Pfam" id="PF01614">
    <property type="entry name" value="IclR_C"/>
    <property type="match status" value="1"/>
</dbReference>
<proteinExistence type="predicted"/>
<protein>
    <submittedName>
        <fullName evidence="6">HTH-type transcriptional regulator TsaQ1/TsaQ2</fullName>
    </submittedName>
</protein>
<dbReference type="PANTHER" id="PTHR30136:SF33">
    <property type="entry name" value="TRANSCRIPTIONAL REGULATORY PROTEIN"/>
    <property type="match status" value="1"/>
</dbReference>
<evidence type="ECO:0000256" key="2">
    <source>
        <dbReference type="ARBA" id="ARBA00023125"/>
    </source>
</evidence>
<keyword evidence="2" id="KW-0238">DNA-binding</keyword>
<dbReference type="InterPro" id="IPR029016">
    <property type="entry name" value="GAF-like_dom_sf"/>
</dbReference>
<dbReference type="Pfam" id="PF09339">
    <property type="entry name" value="HTH_IclR"/>
    <property type="match status" value="1"/>
</dbReference>
<dbReference type="InterPro" id="IPR014757">
    <property type="entry name" value="Tscrpt_reg_IclR_C"/>
</dbReference>
<dbReference type="InterPro" id="IPR036390">
    <property type="entry name" value="WH_DNA-bd_sf"/>
</dbReference>
<reference evidence="6 7" key="1">
    <citation type="submission" date="2021-03" db="EMBL/GenBank/DDBJ databases">
        <authorList>
            <person name="Peeters C."/>
        </authorList>
    </citation>
    <scope>NUCLEOTIDE SEQUENCE [LARGE SCALE GENOMIC DNA]</scope>
    <source>
        <strain evidence="6 7">LMG 26411</strain>
    </source>
</reference>
<dbReference type="SUPFAM" id="SSF55781">
    <property type="entry name" value="GAF domain-like"/>
    <property type="match status" value="1"/>
</dbReference>
<gene>
    <name evidence="6" type="primary">tsaQ1_12</name>
    <name evidence="6" type="ORF">LMG26411_04534</name>
</gene>
<feature type="domain" description="HTH iclR-type" evidence="4">
    <location>
        <begin position="14"/>
        <end position="76"/>
    </location>
</feature>
<dbReference type="PROSITE" id="PS51078">
    <property type="entry name" value="ICLR_ED"/>
    <property type="match status" value="1"/>
</dbReference>
<dbReference type="PROSITE" id="PS51077">
    <property type="entry name" value="HTH_ICLR"/>
    <property type="match status" value="1"/>
</dbReference>
<dbReference type="Gene3D" id="3.30.450.40">
    <property type="match status" value="1"/>
</dbReference>
<sequence length="262" mass="29399">MQAKGEQDTDGRLVSALARGIAIVRCFTPTRQELSVRELIELTGLPKPTLFRLLETLCDLGLLHYSERLSKYVGGVGLLNFAAPVLARMTVRQLARPMMEELANHICGQMQLVVGYRDTLSYADIVQGSGSKVFRPEVGMSVSISRTASGRAYLCSFAENDLADYLEKFRERHPGREEWLLERLEDARQDIAEHGFCRGHRDLHREIEVIAVPMRWRRDEESWIFSASVPVFSPQSKALVEDVGPRLVSLVRNVEASIGGVS</sequence>
<dbReference type="Gene3D" id="1.10.10.10">
    <property type="entry name" value="Winged helix-like DNA-binding domain superfamily/Winged helix DNA-binding domain"/>
    <property type="match status" value="1"/>
</dbReference>
<evidence type="ECO:0000256" key="1">
    <source>
        <dbReference type="ARBA" id="ARBA00023015"/>
    </source>
</evidence>
<dbReference type="PANTHER" id="PTHR30136">
    <property type="entry name" value="HELIX-TURN-HELIX TRANSCRIPTIONAL REGULATOR, ICLR FAMILY"/>
    <property type="match status" value="1"/>
</dbReference>
<keyword evidence="1" id="KW-0805">Transcription regulation</keyword>
<dbReference type="InterPro" id="IPR036388">
    <property type="entry name" value="WH-like_DNA-bd_sf"/>
</dbReference>
<evidence type="ECO:0000259" key="5">
    <source>
        <dbReference type="PROSITE" id="PS51078"/>
    </source>
</evidence>